<dbReference type="Gene3D" id="3.30.565.10">
    <property type="entry name" value="Histidine kinase-like ATPase, C-terminal domain"/>
    <property type="match status" value="1"/>
</dbReference>
<evidence type="ECO:0000256" key="5">
    <source>
        <dbReference type="ARBA" id="ARBA00022679"/>
    </source>
</evidence>
<evidence type="ECO:0000259" key="12">
    <source>
        <dbReference type="PROSITE" id="PS50109"/>
    </source>
</evidence>
<evidence type="ECO:0000256" key="6">
    <source>
        <dbReference type="ARBA" id="ARBA00022692"/>
    </source>
</evidence>
<dbReference type="InterPro" id="IPR003594">
    <property type="entry name" value="HATPase_dom"/>
</dbReference>
<dbReference type="Pfam" id="PF02518">
    <property type="entry name" value="HATPase_c"/>
    <property type="match status" value="1"/>
</dbReference>
<dbReference type="InterPro" id="IPR004358">
    <property type="entry name" value="Sig_transdc_His_kin-like_C"/>
</dbReference>
<organism evidence="14 15">
    <name type="scientific">Sphaerisporangium album</name>
    <dbReference type="NCBI Taxonomy" id="509200"/>
    <lineage>
        <taxon>Bacteria</taxon>
        <taxon>Bacillati</taxon>
        <taxon>Actinomycetota</taxon>
        <taxon>Actinomycetes</taxon>
        <taxon>Streptosporangiales</taxon>
        <taxon>Streptosporangiaceae</taxon>
        <taxon>Sphaerisporangium</taxon>
    </lineage>
</organism>
<dbReference type="SMART" id="SM00388">
    <property type="entry name" value="HisKA"/>
    <property type="match status" value="1"/>
</dbReference>
<keyword evidence="6" id="KW-0812">Transmembrane</keyword>
<dbReference type="InterPro" id="IPR003660">
    <property type="entry name" value="HAMP_dom"/>
</dbReference>
<keyword evidence="5" id="KW-0808">Transferase</keyword>
<evidence type="ECO:0000256" key="10">
    <source>
        <dbReference type="ARBA" id="ARBA00023136"/>
    </source>
</evidence>
<keyword evidence="8" id="KW-1133">Transmembrane helix</keyword>
<dbReference type="InterPro" id="IPR036097">
    <property type="entry name" value="HisK_dim/P_sf"/>
</dbReference>
<dbReference type="SMART" id="SM00387">
    <property type="entry name" value="HATPase_c"/>
    <property type="match status" value="1"/>
</dbReference>
<dbReference type="Gene3D" id="1.10.287.130">
    <property type="match status" value="1"/>
</dbReference>
<name>A0A367FH33_9ACTN</name>
<comment type="subcellular location">
    <subcellularLocation>
        <location evidence="2">Cell membrane</location>
    </subcellularLocation>
</comment>
<evidence type="ECO:0000259" key="13">
    <source>
        <dbReference type="PROSITE" id="PS50885"/>
    </source>
</evidence>
<keyword evidence="4" id="KW-0597">Phosphoprotein</keyword>
<dbReference type="InterPro" id="IPR005467">
    <property type="entry name" value="His_kinase_dom"/>
</dbReference>
<evidence type="ECO:0000256" key="9">
    <source>
        <dbReference type="ARBA" id="ARBA00023012"/>
    </source>
</evidence>
<reference evidence="14 15" key="1">
    <citation type="submission" date="2018-06" db="EMBL/GenBank/DDBJ databases">
        <title>Sphaerisporangium craniellae sp. nov., isolated from a marine sponge in the South China Sea.</title>
        <authorList>
            <person name="Li L."/>
        </authorList>
    </citation>
    <scope>NUCLEOTIDE SEQUENCE [LARGE SCALE GENOMIC DNA]</scope>
    <source>
        <strain evidence="14 15">CCTCC AA 208026</strain>
    </source>
</reference>
<accession>A0A367FH33</accession>
<comment type="caution">
    <text evidence="14">The sequence shown here is derived from an EMBL/GenBank/DDBJ whole genome shotgun (WGS) entry which is preliminary data.</text>
</comment>
<keyword evidence="15" id="KW-1185">Reference proteome</keyword>
<dbReference type="Pfam" id="PF00512">
    <property type="entry name" value="HisKA"/>
    <property type="match status" value="1"/>
</dbReference>
<dbReference type="PANTHER" id="PTHR45436">
    <property type="entry name" value="SENSOR HISTIDINE KINASE YKOH"/>
    <property type="match status" value="1"/>
</dbReference>
<feature type="compositionally biased region" description="Basic and acidic residues" evidence="11">
    <location>
        <begin position="10"/>
        <end position="25"/>
    </location>
</feature>
<dbReference type="EMBL" id="QOIL01000010">
    <property type="protein sequence ID" value="RCG29683.1"/>
    <property type="molecule type" value="Genomic_DNA"/>
</dbReference>
<dbReference type="SUPFAM" id="SSF55874">
    <property type="entry name" value="ATPase domain of HSP90 chaperone/DNA topoisomerase II/histidine kinase"/>
    <property type="match status" value="1"/>
</dbReference>
<dbReference type="EC" id="2.7.13.3" evidence="3"/>
<dbReference type="GO" id="GO:0005886">
    <property type="term" value="C:plasma membrane"/>
    <property type="evidence" value="ECO:0007669"/>
    <property type="project" value="UniProtKB-SubCell"/>
</dbReference>
<keyword evidence="9" id="KW-0902">Two-component regulatory system</keyword>
<evidence type="ECO:0000256" key="11">
    <source>
        <dbReference type="SAM" id="MobiDB-lite"/>
    </source>
</evidence>
<proteinExistence type="predicted"/>
<dbReference type="SUPFAM" id="SSF47384">
    <property type="entry name" value="Homodimeric domain of signal transducing histidine kinase"/>
    <property type="match status" value="1"/>
</dbReference>
<dbReference type="InterPro" id="IPR036890">
    <property type="entry name" value="HATPase_C_sf"/>
</dbReference>
<evidence type="ECO:0000313" key="14">
    <source>
        <dbReference type="EMBL" id="RCG29683.1"/>
    </source>
</evidence>
<dbReference type="PROSITE" id="PS50109">
    <property type="entry name" value="HIS_KIN"/>
    <property type="match status" value="1"/>
</dbReference>
<feature type="domain" description="Histidine kinase" evidence="12">
    <location>
        <begin position="123"/>
        <end position="330"/>
    </location>
</feature>
<dbReference type="GO" id="GO:0000155">
    <property type="term" value="F:phosphorelay sensor kinase activity"/>
    <property type="evidence" value="ECO:0007669"/>
    <property type="project" value="InterPro"/>
</dbReference>
<dbReference type="InterPro" id="IPR003661">
    <property type="entry name" value="HisK_dim/P_dom"/>
</dbReference>
<gene>
    <name evidence="14" type="ORF">DQ384_19060</name>
</gene>
<dbReference type="CDD" id="cd00082">
    <property type="entry name" value="HisKA"/>
    <property type="match status" value="1"/>
</dbReference>
<keyword evidence="10" id="KW-0472">Membrane</keyword>
<dbReference type="InterPro" id="IPR050428">
    <property type="entry name" value="TCS_sensor_his_kinase"/>
</dbReference>
<evidence type="ECO:0000256" key="2">
    <source>
        <dbReference type="ARBA" id="ARBA00004236"/>
    </source>
</evidence>
<feature type="region of interest" description="Disordered" evidence="11">
    <location>
        <begin position="1"/>
        <end position="29"/>
    </location>
</feature>
<evidence type="ECO:0000256" key="7">
    <source>
        <dbReference type="ARBA" id="ARBA00022777"/>
    </source>
</evidence>
<comment type="catalytic activity">
    <reaction evidence="1">
        <text>ATP + protein L-histidine = ADP + protein N-phospho-L-histidine.</text>
        <dbReference type="EC" id="2.7.13.3"/>
    </reaction>
</comment>
<dbReference type="PANTHER" id="PTHR45436:SF5">
    <property type="entry name" value="SENSOR HISTIDINE KINASE TRCS"/>
    <property type="match status" value="1"/>
</dbReference>
<dbReference type="PROSITE" id="PS50885">
    <property type="entry name" value="HAMP"/>
    <property type="match status" value="1"/>
</dbReference>
<feature type="domain" description="HAMP" evidence="13">
    <location>
        <begin position="66"/>
        <end position="119"/>
    </location>
</feature>
<protein>
    <recommendedName>
        <fullName evidence="3">histidine kinase</fullName>
        <ecNumber evidence="3">2.7.13.3</ecNumber>
    </recommendedName>
</protein>
<dbReference type="CDD" id="cd00075">
    <property type="entry name" value="HATPase"/>
    <property type="match status" value="1"/>
</dbReference>
<dbReference type="Proteomes" id="UP000253094">
    <property type="component" value="Unassembled WGS sequence"/>
</dbReference>
<evidence type="ECO:0000313" key="15">
    <source>
        <dbReference type="Proteomes" id="UP000253094"/>
    </source>
</evidence>
<dbReference type="AlphaFoldDB" id="A0A367FH33"/>
<evidence type="ECO:0000256" key="4">
    <source>
        <dbReference type="ARBA" id="ARBA00022553"/>
    </source>
</evidence>
<sequence length="330" mass="35558">MGIWHTRSPSCDHMRRGRNHPDARAGRTGGVSGVGALSRVACVAAARLPAVAAVTAASLAGRAFRRKALRRVAAVSAELAALNEGDAGGSIPQERDPEEITELVRNLNVTLEMLSQERRFTSDVSHEIRSPITALRAELEDALMYPGQADVPSLATRLLPCVDRLEAMVTDLLALARTRAGRPGRRERFDLGECVRQEVSERLDRCQVGLKVGSGVIVEAVPSEMRRALVNVLDNAQRYASKTVDVEVRRQGGAALLAVSDDGEGVPEADRRRIFERFTRLGVRPERDGPGTGLGLAITQEIVRGNGGAIHVEESDTGGARFVLRLPLAT</sequence>
<keyword evidence="7 14" id="KW-0418">Kinase</keyword>
<evidence type="ECO:0000256" key="1">
    <source>
        <dbReference type="ARBA" id="ARBA00000085"/>
    </source>
</evidence>
<dbReference type="PRINTS" id="PR00344">
    <property type="entry name" value="BCTRLSENSOR"/>
</dbReference>
<evidence type="ECO:0000256" key="8">
    <source>
        <dbReference type="ARBA" id="ARBA00022989"/>
    </source>
</evidence>
<evidence type="ECO:0000256" key="3">
    <source>
        <dbReference type="ARBA" id="ARBA00012438"/>
    </source>
</evidence>